<dbReference type="GO" id="GO:1990432">
    <property type="term" value="P:siRNA 3'-end processing"/>
    <property type="evidence" value="ECO:0007669"/>
    <property type="project" value="TreeGrafter"/>
</dbReference>
<dbReference type="InterPro" id="IPR035979">
    <property type="entry name" value="RBD_domain_sf"/>
</dbReference>
<dbReference type="CDD" id="cd12428">
    <property type="entry name" value="RRM_PARN"/>
    <property type="match status" value="1"/>
</dbReference>
<evidence type="ECO:0000256" key="2">
    <source>
        <dbReference type="SAM" id="Coils"/>
    </source>
</evidence>
<keyword evidence="2" id="KW-0175">Coiled coil</keyword>
<sequence length="550" mass="62975">MGCVHLSMSFSFLLLDMVVTIFLCRFDNESQCFKHCGFNFYIFPKAIPKYVPDQRFLCQVSSIDFLVAQDFDFNKLFRHGIPYLNSIQENRYREALSDVQKTRAQHGLGNNLDSTNKITATKEADKIFMKNVSDQIQAFIKSDQDELVLPRCNGFLRLLIYRLVQENFDDKVNIRTRSDNHDRIIIITRFKSLNERKEELEKLIEEEENELENTIGFSKVIKLLMESGKLIVGHNMVLDLLHTIDKFLTPLPQDFGEFKECAHCFFPKVLDTKYLSTVEPFASLISSNVLGHLLETLSKPPFIMPKIEVEGSGSGYNLNQRKEHDAGYDAYITGVCFVTMWKYLGQDGLDDEDVFGNFNMLKPYMNKLHLMRLQDCPYIHLGGEDSTPPRDHVFYLTFPKEWKSSDISQLFSPFGAVHIGWINDTSAYVGLLNKQQAAVALSTLSQSDTYTITTYAKRQAQLAGLPSISKSPLIVRKRSLDGCYVNKRRRISGKDMPCNRSIEPVLESQEGDDESDVTSPNRKNSEVVPVIKASRKRTISKTFEEDSSWD</sequence>
<dbReference type="InterPro" id="IPR012677">
    <property type="entry name" value="Nucleotide-bd_a/b_plait_sf"/>
</dbReference>
<evidence type="ECO:0000313" key="7">
    <source>
        <dbReference type="Proteomes" id="UP000051574"/>
    </source>
</evidence>
<feature type="signal peptide" evidence="4">
    <location>
        <begin position="1"/>
        <end position="20"/>
    </location>
</feature>
<protein>
    <recommendedName>
        <fullName evidence="5">Poly(A)-specific ribonuclease RNA-binding domain-containing protein</fullName>
    </recommendedName>
</protein>
<accession>A0A0T6B4N4</accession>
<dbReference type="Proteomes" id="UP000051574">
    <property type="component" value="Unassembled WGS sequence"/>
</dbReference>
<feature type="region of interest" description="Disordered" evidence="3">
    <location>
        <begin position="495"/>
        <end position="529"/>
    </location>
</feature>
<dbReference type="GO" id="GO:0000289">
    <property type="term" value="P:nuclear-transcribed mRNA poly(A) tail shortening"/>
    <property type="evidence" value="ECO:0007669"/>
    <property type="project" value="TreeGrafter"/>
</dbReference>
<dbReference type="InterPro" id="IPR036397">
    <property type="entry name" value="RNaseH_sf"/>
</dbReference>
<dbReference type="InterPro" id="IPR014789">
    <property type="entry name" value="PolyA-riboNase_RNA-binding"/>
</dbReference>
<evidence type="ECO:0000256" key="3">
    <source>
        <dbReference type="SAM" id="MobiDB-lite"/>
    </source>
</evidence>
<proteinExistence type="inferred from homology"/>
<dbReference type="GO" id="GO:0046872">
    <property type="term" value="F:metal ion binding"/>
    <property type="evidence" value="ECO:0007669"/>
    <property type="project" value="InterPro"/>
</dbReference>
<evidence type="ECO:0000256" key="1">
    <source>
        <dbReference type="ARBA" id="ARBA00008372"/>
    </source>
</evidence>
<dbReference type="SUPFAM" id="SSF82708">
    <property type="entry name" value="R3H domain"/>
    <property type="match status" value="1"/>
</dbReference>
<evidence type="ECO:0000313" key="6">
    <source>
        <dbReference type="EMBL" id="KRT82328.1"/>
    </source>
</evidence>
<comment type="similarity">
    <text evidence="1">Belongs to the CAF1 family.</text>
</comment>
<dbReference type="GO" id="GO:0005737">
    <property type="term" value="C:cytoplasm"/>
    <property type="evidence" value="ECO:0007669"/>
    <property type="project" value="InterPro"/>
</dbReference>
<dbReference type="InterPro" id="IPR006941">
    <property type="entry name" value="RNase_CAF1"/>
</dbReference>
<keyword evidence="4" id="KW-0732">Signal</keyword>
<dbReference type="Gene3D" id="3.30.70.330">
    <property type="match status" value="1"/>
</dbReference>
<dbReference type="InterPro" id="IPR012337">
    <property type="entry name" value="RNaseH-like_sf"/>
</dbReference>
<dbReference type="OrthoDB" id="1432093at2759"/>
<keyword evidence="7" id="KW-1185">Reference proteome</keyword>
<feature type="coiled-coil region" evidence="2">
    <location>
        <begin position="190"/>
        <end position="217"/>
    </location>
</feature>
<dbReference type="InterPro" id="IPR051181">
    <property type="entry name" value="CAF1_poly(A)_ribonucleases"/>
</dbReference>
<dbReference type="GO" id="GO:1990431">
    <property type="term" value="P:priRNA 3'-end processing"/>
    <property type="evidence" value="ECO:0007669"/>
    <property type="project" value="TreeGrafter"/>
</dbReference>
<dbReference type="EMBL" id="LJIG01009814">
    <property type="protein sequence ID" value="KRT82328.1"/>
    <property type="molecule type" value="Genomic_DNA"/>
</dbReference>
<reference evidence="6 7" key="1">
    <citation type="submission" date="2015-09" db="EMBL/GenBank/DDBJ databases">
        <title>Draft genome of the scarab beetle Oryctes borbonicus.</title>
        <authorList>
            <person name="Meyer J.M."/>
            <person name="Markov G.V."/>
            <person name="Baskaran P."/>
            <person name="Herrmann M."/>
            <person name="Sommer R.J."/>
            <person name="Roedelsperger C."/>
        </authorList>
    </citation>
    <scope>NUCLEOTIDE SEQUENCE [LARGE SCALE GENOMIC DNA]</scope>
    <source>
        <strain evidence="6">OB123</strain>
        <tissue evidence="6">Whole animal</tissue>
    </source>
</reference>
<dbReference type="InterPro" id="IPR036867">
    <property type="entry name" value="R3H_dom_sf"/>
</dbReference>
<dbReference type="PANTHER" id="PTHR15092:SF44">
    <property type="entry name" value="POLY(A)-SPECIFIC RIBONUCLEASE PARN"/>
    <property type="match status" value="1"/>
</dbReference>
<dbReference type="GO" id="GO:0003723">
    <property type="term" value="F:RNA binding"/>
    <property type="evidence" value="ECO:0007669"/>
    <property type="project" value="InterPro"/>
</dbReference>
<name>A0A0T6B4N4_9SCAR</name>
<feature type="domain" description="Poly(A)-specific ribonuclease RNA-binding" evidence="5">
    <location>
        <begin position="383"/>
        <end position="460"/>
    </location>
</feature>
<dbReference type="SUPFAM" id="SSF53098">
    <property type="entry name" value="Ribonuclease H-like"/>
    <property type="match status" value="1"/>
</dbReference>
<dbReference type="GO" id="GO:0004535">
    <property type="term" value="F:poly(A)-specific ribonuclease activity"/>
    <property type="evidence" value="ECO:0007669"/>
    <property type="project" value="InterPro"/>
</dbReference>
<dbReference type="Gene3D" id="3.30.420.10">
    <property type="entry name" value="Ribonuclease H-like superfamily/Ribonuclease H"/>
    <property type="match status" value="2"/>
</dbReference>
<gene>
    <name evidence="6" type="ORF">AMK59_3833</name>
</gene>
<dbReference type="PANTHER" id="PTHR15092">
    <property type="entry name" value="POLY A -SPECIFIC RIBONUCLEASE/TARGET OF EGR1, MEMBER 1"/>
    <property type="match status" value="1"/>
</dbReference>
<organism evidence="6 7">
    <name type="scientific">Oryctes borbonicus</name>
    <dbReference type="NCBI Taxonomy" id="1629725"/>
    <lineage>
        <taxon>Eukaryota</taxon>
        <taxon>Metazoa</taxon>
        <taxon>Ecdysozoa</taxon>
        <taxon>Arthropoda</taxon>
        <taxon>Hexapoda</taxon>
        <taxon>Insecta</taxon>
        <taxon>Pterygota</taxon>
        <taxon>Neoptera</taxon>
        <taxon>Endopterygota</taxon>
        <taxon>Coleoptera</taxon>
        <taxon>Polyphaga</taxon>
        <taxon>Scarabaeiformia</taxon>
        <taxon>Scarabaeidae</taxon>
        <taxon>Dynastinae</taxon>
        <taxon>Oryctes</taxon>
    </lineage>
</organism>
<dbReference type="GO" id="GO:0005634">
    <property type="term" value="C:nucleus"/>
    <property type="evidence" value="ECO:0007669"/>
    <property type="project" value="InterPro"/>
</dbReference>
<dbReference type="Pfam" id="PF04857">
    <property type="entry name" value="CAF1"/>
    <property type="match status" value="1"/>
</dbReference>
<evidence type="ECO:0000259" key="5">
    <source>
        <dbReference type="Pfam" id="PF08675"/>
    </source>
</evidence>
<dbReference type="Pfam" id="PF08675">
    <property type="entry name" value="RNA_bind"/>
    <property type="match status" value="1"/>
</dbReference>
<dbReference type="SUPFAM" id="SSF54928">
    <property type="entry name" value="RNA-binding domain, RBD"/>
    <property type="match status" value="1"/>
</dbReference>
<evidence type="ECO:0000256" key="4">
    <source>
        <dbReference type="SAM" id="SignalP"/>
    </source>
</evidence>
<comment type="caution">
    <text evidence="6">The sequence shown here is derived from an EMBL/GenBank/DDBJ whole genome shotgun (WGS) entry which is preliminary data.</text>
</comment>
<feature type="chain" id="PRO_5006668354" description="Poly(A)-specific ribonuclease RNA-binding domain-containing protein" evidence="4">
    <location>
        <begin position="21"/>
        <end position="550"/>
    </location>
</feature>
<dbReference type="AlphaFoldDB" id="A0A0T6B4N4"/>